<feature type="transmembrane region" description="Helical" evidence="2">
    <location>
        <begin position="163"/>
        <end position="184"/>
    </location>
</feature>
<accession>A0AAD4H8L6</accession>
<evidence type="ECO:0000313" key="3">
    <source>
        <dbReference type="EMBL" id="KAG0279185.1"/>
    </source>
</evidence>
<evidence type="ECO:0000313" key="4">
    <source>
        <dbReference type="Proteomes" id="UP001194580"/>
    </source>
</evidence>
<keyword evidence="4" id="KW-1185">Reference proteome</keyword>
<protein>
    <submittedName>
        <fullName evidence="3">Uncharacterized protein</fullName>
    </submittedName>
</protein>
<gene>
    <name evidence="3" type="ORF">BGZ95_002039</name>
</gene>
<name>A0AAD4H8L6_9FUNG</name>
<keyword evidence="2" id="KW-0472">Membrane</keyword>
<organism evidence="3 4">
    <name type="scientific">Linnemannia exigua</name>
    <dbReference type="NCBI Taxonomy" id="604196"/>
    <lineage>
        <taxon>Eukaryota</taxon>
        <taxon>Fungi</taxon>
        <taxon>Fungi incertae sedis</taxon>
        <taxon>Mucoromycota</taxon>
        <taxon>Mortierellomycotina</taxon>
        <taxon>Mortierellomycetes</taxon>
        <taxon>Mortierellales</taxon>
        <taxon>Mortierellaceae</taxon>
        <taxon>Linnemannia</taxon>
    </lineage>
</organism>
<feature type="compositionally biased region" description="Pro residues" evidence="1">
    <location>
        <begin position="303"/>
        <end position="314"/>
    </location>
</feature>
<evidence type="ECO:0000256" key="1">
    <source>
        <dbReference type="SAM" id="MobiDB-lite"/>
    </source>
</evidence>
<proteinExistence type="predicted"/>
<reference evidence="3" key="1">
    <citation type="journal article" date="2020" name="Fungal Divers.">
        <title>Resolving the Mortierellaceae phylogeny through synthesis of multi-gene phylogenetics and phylogenomics.</title>
        <authorList>
            <person name="Vandepol N."/>
            <person name="Liber J."/>
            <person name="Desiro A."/>
            <person name="Na H."/>
            <person name="Kennedy M."/>
            <person name="Barry K."/>
            <person name="Grigoriev I.V."/>
            <person name="Miller A.N."/>
            <person name="O'Donnell K."/>
            <person name="Stajich J.E."/>
            <person name="Bonito G."/>
        </authorList>
    </citation>
    <scope>NUCLEOTIDE SEQUENCE</scope>
    <source>
        <strain evidence="3">NRRL 28262</strain>
    </source>
</reference>
<comment type="caution">
    <text evidence="3">The sequence shown here is derived from an EMBL/GenBank/DDBJ whole genome shotgun (WGS) entry which is preliminary data.</text>
</comment>
<feature type="transmembrane region" description="Helical" evidence="2">
    <location>
        <begin position="77"/>
        <end position="93"/>
    </location>
</feature>
<sequence length="314" mass="33582">MEVNSPPTPPPRQSKLRSCLVSYTTAHQTPLALIVRILRTLILLLATANLIGLLTGIEVLPPYESNRRNYNFQDTSHLTANTFILLAGVYSFFGRAEWSWVTRLVSGLTLAAWCLALNISEIKNIHDEGGCANGPAFSYRGDERPNYGGNSRQVSNIRIRCRIQMVVSSLSITWAVLLIAELFLTNTYRRRLMIKYGLDRPTELEAIHVYQPDLSLNAGDSAPAAAGTTSSTATGTAGIAGAGAGVNESETLPAYEARPTGPRVHIVDMTRASRGPPPPAATATTQGATGPESTATSGAAAPLAPPPSYQAPHF</sequence>
<dbReference type="AlphaFoldDB" id="A0AAD4H8L6"/>
<feature type="transmembrane region" description="Helical" evidence="2">
    <location>
        <begin position="37"/>
        <end position="57"/>
    </location>
</feature>
<keyword evidence="2" id="KW-1133">Transmembrane helix</keyword>
<keyword evidence="2" id="KW-0812">Transmembrane</keyword>
<dbReference type="Proteomes" id="UP001194580">
    <property type="component" value="Unassembled WGS sequence"/>
</dbReference>
<dbReference type="EMBL" id="JAAAIL010000142">
    <property type="protein sequence ID" value="KAG0279185.1"/>
    <property type="molecule type" value="Genomic_DNA"/>
</dbReference>
<feature type="compositionally biased region" description="Low complexity" evidence="1">
    <location>
        <begin position="281"/>
        <end position="291"/>
    </location>
</feature>
<evidence type="ECO:0000256" key="2">
    <source>
        <dbReference type="SAM" id="Phobius"/>
    </source>
</evidence>
<feature type="region of interest" description="Disordered" evidence="1">
    <location>
        <begin position="269"/>
        <end position="314"/>
    </location>
</feature>